<keyword evidence="3" id="KW-1185">Reference proteome</keyword>
<gene>
    <name evidence="2" type="ORF">J3D65DRAFT_337547</name>
</gene>
<dbReference type="EMBL" id="JBBPEH010000005">
    <property type="protein sequence ID" value="KAK7538630.1"/>
    <property type="molecule type" value="Genomic_DNA"/>
</dbReference>
<feature type="compositionally biased region" description="Polar residues" evidence="1">
    <location>
        <begin position="103"/>
        <end position="117"/>
    </location>
</feature>
<reference evidence="2 3" key="1">
    <citation type="submission" date="2024-04" db="EMBL/GenBank/DDBJ databases">
        <title>Phyllosticta paracitricarpa is synonymous to the EU quarantine fungus P. citricarpa based on phylogenomic analyses.</title>
        <authorList>
            <consortium name="Lawrence Berkeley National Laboratory"/>
            <person name="Van ingen-buijs V.A."/>
            <person name="Van westerhoven A.C."/>
            <person name="Haridas S."/>
            <person name="Skiadas P."/>
            <person name="Martin F."/>
            <person name="Groenewald J.Z."/>
            <person name="Crous P.W."/>
            <person name="Seidl M.F."/>
        </authorList>
    </citation>
    <scope>NUCLEOTIDE SEQUENCE [LARGE SCALE GENOMIC DNA]</scope>
    <source>
        <strain evidence="2 3">CPC 17464</strain>
    </source>
</reference>
<comment type="caution">
    <text evidence="2">The sequence shown here is derived from an EMBL/GenBank/DDBJ whole genome shotgun (WGS) entry which is preliminary data.</text>
</comment>
<evidence type="ECO:0000256" key="1">
    <source>
        <dbReference type="SAM" id="MobiDB-lite"/>
    </source>
</evidence>
<evidence type="ECO:0000313" key="3">
    <source>
        <dbReference type="Proteomes" id="UP001360953"/>
    </source>
</evidence>
<dbReference type="Proteomes" id="UP001360953">
    <property type="component" value="Unassembled WGS sequence"/>
</dbReference>
<sequence>MQKGELGSFRRPRQPSSHVVMGWFGRHDGVSAFAPPRDPSDWLAFFLSFWLTGHVGEGKTMCACNSRTRGSRWKLGDGVALVTIASCGGCVVSAHHQRKQSHNKSSGGSHPSTNLSLPTALPRQIHKARGTSHCCFGILPTSSRRVCSSHMVSLPTTNPLSPIHN</sequence>
<feature type="region of interest" description="Disordered" evidence="1">
    <location>
        <begin position="98"/>
        <end position="117"/>
    </location>
</feature>
<dbReference type="GeneID" id="92028366"/>
<dbReference type="RefSeq" id="XP_066656317.1">
    <property type="nucleotide sequence ID" value="XM_066795460.1"/>
</dbReference>
<protein>
    <submittedName>
        <fullName evidence="2">Uncharacterized protein</fullName>
    </submittedName>
</protein>
<accession>A0ABR1LTW8</accession>
<evidence type="ECO:0000313" key="2">
    <source>
        <dbReference type="EMBL" id="KAK7538630.1"/>
    </source>
</evidence>
<name>A0ABR1LTW8_9PEZI</name>
<proteinExistence type="predicted"/>
<organism evidence="2 3">
    <name type="scientific">Phyllosticta citribraziliensis</name>
    <dbReference type="NCBI Taxonomy" id="989973"/>
    <lineage>
        <taxon>Eukaryota</taxon>
        <taxon>Fungi</taxon>
        <taxon>Dikarya</taxon>
        <taxon>Ascomycota</taxon>
        <taxon>Pezizomycotina</taxon>
        <taxon>Dothideomycetes</taxon>
        <taxon>Dothideomycetes incertae sedis</taxon>
        <taxon>Botryosphaeriales</taxon>
        <taxon>Phyllostictaceae</taxon>
        <taxon>Phyllosticta</taxon>
    </lineage>
</organism>